<accession>A0A1G1Z876</accession>
<dbReference type="AlphaFoldDB" id="A0A1G1Z876"/>
<comment type="caution">
    <text evidence="2">The sequence shown here is derived from an EMBL/GenBank/DDBJ whole genome shotgun (WGS) entry which is preliminary data.</text>
</comment>
<evidence type="ECO:0000256" key="1">
    <source>
        <dbReference type="SAM" id="SignalP"/>
    </source>
</evidence>
<dbReference type="InterPro" id="IPR010727">
    <property type="entry name" value="DUF1302"/>
</dbReference>
<dbReference type="Pfam" id="PF06980">
    <property type="entry name" value="DUF1302"/>
    <property type="match status" value="1"/>
</dbReference>
<name>A0A1G1Z876_9BACT</name>
<proteinExistence type="predicted"/>
<organism evidence="2 3">
    <name type="scientific">Candidatus Colwellbacteria bacterium RIFCSPLOWO2_01_FULL_48_10</name>
    <dbReference type="NCBI Taxonomy" id="1797690"/>
    <lineage>
        <taxon>Bacteria</taxon>
        <taxon>Candidatus Colwelliibacteriota</taxon>
    </lineage>
</organism>
<feature type="signal peptide" evidence="1">
    <location>
        <begin position="1"/>
        <end position="20"/>
    </location>
</feature>
<keyword evidence="1" id="KW-0732">Signal</keyword>
<dbReference type="Proteomes" id="UP000178744">
    <property type="component" value="Unassembled WGS sequence"/>
</dbReference>
<sequence>MRSRLSSLVVLFLAFQNSWSAELNMHGFGQVSYSPRVTGLKPSAGKGDFIFAEERLQLSLSGSSGSNGFLTKADFFHDGLTGKSDLEIREAYLDLGGEIVEARVGRQIITWGTGDLLFINDFFPKDWTALFAGRPLEYLKIGSDGMKINLHLKTLEAEAVVIPFFEADRMPSSDKFFFFDPFTQVTNRITNKPNSDLEKTELALKISHTFSSWDTALYTSRGFFHTPIMIPDNFTSPTQITFEYPRRNVYGASARGSGIGGVVNFEAGYSDSRQDLSGGNPLIANSQALYLAGYQRQLGEDLTAGLQYYGEYMMQYDRYLTNLPAGFPKSDELRQLVATRLSRFFKYQTWKLSLFGYYSPTDEDFYLIPEVWHSLADGLWISMGSNIFGGARETTFFGQFDKNDNLYVNMRYEF</sequence>
<protein>
    <submittedName>
        <fullName evidence="2">Uncharacterized protein</fullName>
    </submittedName>
</protein>
<gene>
    <name evidence="2" type="ORF">A3B23_02635</name>
</gene>
<reference evidence="2 3" key="1">
    <citation type="journal article" date="2016" name="Nat. Commun.">
        <title>Thousands of microbial genomes shed light on interconnected biogeochemical processes in an aquifer system.</title>
        <authorList>
            <person name="Anantharaman K."/>
            <person name="Brown C.T."/>
            <person name="Hug L.A."/>
            <person name="Sharon I."/>
            <person name="Castelle C.J."/>
            <person name="Probst A.J."/>
            <person name="Thomas B.C."/>
            <person name="Singh A."/>
            <person name="Wilkins M.J."/>
            <person name="Karaoz U."/>
            <person name="Brodie E.L."/>
            <person name="Williams K.H."/>
            <person name="Hubbard S.S."/>
            <person name="Banfield J.F."/>
        </authorList>
    </citation>
    <scope>NUCLEOTIDE SEQUENCE [LARGE SCALE GENOMIC DNA]</scope>
</reference>
<dbReference type="STRING" id="1797690.A3B23_02635"/>
<dbReference type="EMBL" id="MHIY01000004">
    <property type="protein sequence ID" value="OGY60256.1"/>
    <property type="molecule type" value="Genomic_DNA"/>
</dbReference>
<evidence type="ECO:0000313" key="3">
    <source>
        <dbReference type="Proteomes" id="UP000178744"/>
    </source>
</evidence>
<evidence type="ECO:0000313" key="2">
    <source>
        <dbReference type="EMBL" id="OGY60256.1"/>
    </source>
</evidence>
<feature type="chain" id="PRO_5009581749" evidence="1">
    <location>
        <begin position="21"/>
        <end position="414"/>
    </location>
</feature>